<name>A0AAV5VGS7_9BILA</name>
<organism evidence="1 2">
    <name type="scientific">Pristionchus fissidentatus</name>
    <dbReference type="NCBI Taxonomy" id="1538716"/>
    <lineage>
        <taxon>Eukaryota</taxon>
        <taxon>Metazoa</taxon>
        <taxon>Ecdysozoa</taxon>
        <taxon>Nematoda</taxon>
        <taxon>Chromadorea</taxon>
        <taxon>Rhabditida</taxon>
        <taxon>Rhabditina</taxon>
        <taxon>Diplogasteromorpha</taxon>
        <taxon>Diplogasteroidea</taxon>
        <taxon>Neodiplogasteridae</taxon>
        <taxon>Pristionchus</taxon>
    </lineage>
</organism>
<sequence length="62" mass="6693">CDDPKNGIIVDVEEEKLRGCGISAIHRGKQIYMIPALNEATAINLSPNIIVVNCGRNVETGE</sequence>
<evidence type="ECO:0000313" key="1">
    <source>
        <dbReference type="EMBL" id="GMT17871.1"/>
    </source>
</evidence>
<reference evidence="1" key="1">
    <citation type="submission" date="2023-10" db="EMBL/GenBank/DDBJ databases">
        <title>Genome assembly of Pristionchus species.</title>
        <authorList>
            <person name="Yoshida K."/>
            <person name="Sommer R.J."/>
        </authorList>
    </citation>
    <scope>NUCLEOTIDE SEQUENCE</scope>
    <source>
        <strain evidence="1">RS5133</strain>
    </source>
</reference>
<dbReference type="Proteomes" id="UP001432322">
    <property type="component" value="Unassembled WGS sequence"/>
</dbReference>
<feature type="non-terminal residue" evidence="1">
    <location>
        <position position="1"/>
    </location>
</feature>
<evidence type="ECO:0000313" key="2">
    <source>
        <dbReference type="Proteomes" id="UP001432322"/>
    </source>
</evidence>
<proteinExistence type="predicted"/>
<dbReference type="AlphaFoldDB" id="A0AAV5VGS7"/>
<comment type="caution">
    <text evidence="1">The sequence shown here is derived from an EMBL/GenBank/DDBJ whole genome shotgun (WGS) entry which is preliminary data.</text>
</comment>
<protein>
    <submittedName>
        <fullName evidence="1">Uncharacterized protein</fullName>
    </submittedName>
</protein>
<keyword evidence="2" id="KW-1185">Reference proteome</keyword>
<accession>A0AAV5VGS7</accession>
<gene>
    <name evidence="1" type="ORF">PFISCL1PPCAC_9168</name>
</gene>
<dbReference type="EMBL" id="BTSY01000003">
    <property type="protein sequence ID" value="GMT17871.1"/>
    <property type="molecule type" value="Genomic_DNA"/>
</dbReference>